<evidence type="ECO:0000256" key="2">
    <source>
        <dbReference type="ARBA" id="ARBA00022723"/>
    </source>
</evidence>
<dbReference type="InterPro" id="IPR023214">
    <property type="entry name" value="HAD_sf"/>
</dbReference>
<sequence>MSDALNVRAVLFDLYRTLIDIWTNERHERVWRGLAGFLSYQDVRISPGDLSAGFFAGLARQLRESREPYGEVDVTLAFQDILTEAGHADPSGLAAATAGAFRTLSIVRFELFPDVLPALGRLRPRFELAVISDAQRAFFRPELAATGLAPLFRVAIASGEHGFHKPDPRLFAMALRRLGVPPEQAVYVGDSPDRDMRGARAAGVRPVLLDRGGDLGAGLPDCPPDRIVRSLDALCDWLIPPGAGTGAGAGGRG</sequence>
<name>A0ABV9TSL6_9ACTN</name>
<dbReference type="EMBL" id="JBHSIT010000002">
    <property type="protein sequence ID" value="MFC4907092.1"/>
    <property type="molecule type" value="Genomic_DNA"/>
</dbReference>
<reference evidence="6" key="1">
    <citation type="journal article" date="2019" name="Int. J. Syst. Evol. Microbiol.">
        <title>The Global Catalogue of Microorganisms (GCM) 10K type strain sequencing project: providing services to taxonomists for standard genome sequencing and annotation.</title>
        <authorList>
            <consortium name="The Broad Institute Genomics Platform"/>
            <consortium name="The Broad Institute Genome Sequencing Center for Infectious Disease"/>
            <person name="Wu L."/>
            <person name="Ma J."/>
        </authorList>
    </citation>
    <scope>NUCLEOTIDE SEQUENCE [LARGE SCALE GENOMIC DNA]</scope>
    <source>
        <strain evidence="6">KLKA75</strain>
    </source>
</reference>
<dbReference type="Gene3D" id="3.40.50.1000">
    <property type="entry name" value="HAD superfamily/HAD-like"/>
    <property type="match status" value="1"/>
</dbReference>
<evidence type="ECO:0000313" key="5">
    <source>
        <dbReference type="EMBL" id="MFC4907092.1"/>
    </source>
</evidence>
<proteinExistence type="predicted"/>
<keyword evidence="3 5" id="KW-0378">Hydrolase</keyword>
<dbReference type="InterPro" id="IPR006439">
    <property type="entry name" value="HAD-SF_hydro_IA"/>
</dbReference>
<dbReference type="InterPro" id="IPR051400">
    <property type="entry name" value="HAD-like_hydrolase"/>
</dbReference>
<keyword evidence="2" id="KW-0479">Metal-binding</keyword>
<evidence type="ECO:0000313" key="6">
    <source>
        <dbReference type="Proteomes" id="UP001595872"/>
    </source>
</evidence>
<dbReference type="EC" id="3.1.3.-" evidence="5"/>
<evidence type="ECO:0000256" key="1">
    <source>
        <dbReference type="ARBA" id="ARBA00001946"/>
    </source>
</evidence>
<comment type="cofactor">
    <cofactor evidence="1">
        <name>Mg(2+)</name>
        <dbReference type="ChEBI" id="CHEBI:18420"/>
    </cofactor>
</comment>
<dbReference type="NCBIfam" id="TIGR01509">
    <property type="entry name" value="HAD-SF-IA-v3"/>
    <property type="match status" value="1"/>
</dbReference>
<evidence type="ECO:0000256" key="3">
    <source>
        <dbReference type="ARBA" id="ARBA00022801"/>
    </source>
</evidence>
<dbReference type="PANTHER" id="PTHR46470">
    <property type="entry name" value="N-ACYLNEURAMINATE-9-PHOSPHATASE"/>
    <property type="match status" value="1"/>
</dbReference>
<accession>A0ABV9TSL6</accession>
<keyword evidence="6" id="KW-1185">Reference proteome</keyword>
<dbReference type="NCBIfam" id="TIGR01549">
    <property type="entry name" value="HAD-SF-IA-v1"/>
    <property type="match status" value="1"/>
</dbReference>
<dbReference type="Gene3D" id="1.20.120.710">
    <property type="entry name" value="Haloacid dehalogenase hydrolase-like domain"/>
    <property type="match status" value="1"/>
</dbReference>
<dbReference type="SFLD" id="SFLDG01129">
    <property type="entry name" value="C1.5:_HAD__Beta-PGM__Phosphata"/>
    <property type="match status" value="1"/>
</dbReference>
<dbReference type="RefSeq" id="WP_378252833.1">
    <property type="nucleotide sequence ID" value="NZ_JBHSIT010000002.1"/>
</dbReference>
<dbReference type="GO" id="GO:0016787">
    <property type="term" value="F:hydrolase activity"/>
    <property type="evidence" value="ECO:0007669"/>
    <property type="project" value="UniProtKB-KW"/>
</dbReference>
<dbReference type="PANTHER" id="PTHR46470:SF2">
    <property type="entry name" value="GLYCERALDEHYDE 3-PHOSPHATE PHOSPHATASE"/>
    <property type="match status" value="1"/>
</dbReference>
<gene>
    <name evidence="5" type="ORF">ACFPCY_07160</name>
</gene>
<organism evidence="5 6">
    <name type="scientific">Actinomadura gamaensis</name>
    <dbReference type="NCBI Taxonomy" id="1763541"/>
    <lineage>
        <taxon>Bacteria</taxon>
        <taxon>Bacillati</taxon>
        <taxon>Actinomycetota</taxon>
        <taxon>Actinomycetes</taxon>
        <taxon>Streptosporangiales</taxon>
        <taxon>Thermomonosporaceae</taxon>
        <taxon>Actinomadura</taxon>
    </lineage>
</organism>
<keyword evidence="4" id="KW-0460">Magnesium</keyword>
<protein>
    <submittedName>
        <fullName evidence="5">HAD family hydrolase</fullName>
        <ecNumber evidence="5">3.1.3.-</ecNumber>
    </submittedName>
</protein>
<dbReference type="InterPro" id="IPR036412">
    <property type="entry name" value="HAD-like_sf"/>
</dbReference>
<dbReference type="SUPFAM" id="SSF56784">
    <property type="entry name" value="HAD-like"/>
    <property type="match status" value="1"/>
</dbReference>
<dbReference type="SFLD" id="SFLDS00003">
    <property type="entry name" value="Haloacid_Dehalogenase"/>
    <property type="match status" value="1"/>
</dbReference>
<dbReference type="PRINTS" id="PR00413">
    <property type="entry name" value="HADHALOGNASE"/>
</dbReference>
<comment type="caution">
    <text evidence="5">The sequence shown here is derived from an EMBL/GenBank/DDBJ whole genome shotgun (WGS) entry which is preliminary data.</text>
</comment>
<dbReference type="Proteomes" id="UP001595872">
    <property type="component" value="Unassembled WGS sequence"/>
</dbReference>
<evidence type="ECO:0000256" key="4">
    <source>
        <dbReference type="ARBA" id="ARBA00022842"/>
    </source>
</evidence>
<dbReference type="Pfam" id="PF00702">
    <property type="entry name" value="Hydrolase"/>
    <property type="match status" value="1"/>
</dbReference>